<dbReference type="HOGENOM" id="CLU_411845_0_0_1"/>
<evidence type="ECO:0000256" key="1">
    <source>
        <dbReference type="ARBA" id="ARBA00004123"/>
    </source>
</evidence>
<dbReference type="GO" id="GO:0005634">
    <property type="term" value="C:nucleus"/>
    <property type="evidence" value="ECO:0007669"/>
    <property type="project" value="UniProtKB-SubCell"/>
</dbReference>
<dbReference type="CDD" id="cd00266">
    <property type="entry name" value="MADS_SRF_like"/>
    <property type="match status" value="1"/>
</dbReference>
<dbReference type="InterPro" id="IPR036879">
    <property type="entry name" value="TF_MADSbox_sf"/>
</dbReference>
<organism evidence="8">
    <name type="scientific">Oryza barthii</name>
    <dbReference type="NCBI Taxonomy" id="65489"/>
    <lineage>
        <taxon>Eukaryota</taxon>
        <taxon>Viridiplantae</taxon>
        <taxon>Streptophyta</taxon>
        <taxon>Embryophyta</taxon>
        <taxon>Tracheophyta</taxon>
        <taxon>Spermatophyta</taxon>
        <taxon>Magnoliopsida</taxon>
        <taxon>Liliopsida</taxon>
        <taxon>Poales</taxon>
        <taxon>Poaceae</taxon>
        <taxon>BOP clade</taxon>
        <taxon>Oryzoideae</taxon>
        <taxon>Oryzeae</taxon>
        <taxon>Oryzinae</taxon>
        <taxon>Oryza</taxon>
    </lineage>
</organism>
<reference evidence="8" key="1">
    <citation type="journal article" date="2009" name="Rice">
        <title>De Novo Next Generation Sequencing of Plant Genomes.</title>
        <authorList>
            <person name="Rounsley S."/>
            <person name="Marri P.R."/>
            <person name="Yu Y."/>
            <person name="He R."/>
            <person name="Sisneros N."/>
            <person name="Goicoechea J.L."/>
            <person name="Lee S.J."/>
            <person name="Angelova A."/>
            <person name="Kudrna D."/>
            <person name="Luo M."/>
            <person name="Affourtit J."/>
            <person name="Desany B."/>
            <person name="Knight J."/>
            <person name="Niazi F."/>
            <person name="Egholm M."/>
            <person name="Wing R.A."/>
        </authorList>
    </citation>
    <scope>NUCLEOTIDE SEQUENCE [LARGE SCALE GENOMIC DNA]</scope>
    <source>
        <strain evidence="8">cv. IRGC 105608</strain>
    </source>
</reference>
<dbReference type="GO" id="GO:0000978">
    <property type="term" value="F:RNA polymerase II cis-regulatory region sequence-specific DNA binding"/>
    <property type="evidence" value="ECO:0007669"/>
    <property type="project" value="TreeGrafter"/>
</dbReference>
<feature type="region of interest" description="Disordered" evidence="6">
    <location>
        <begin position="114"/>
        <end position="142"/>
    </location>
</feature>
<dbReference type="AlphaFoldDB" id="A0A0D3EL20"/>
<dbReference type="GO" id="GO:0000981">
    <property type="term" value="F:DNA-binding transcription factor activity, RNA polymerase II-specific"/>
    <property type="evidence" value="ECO:0007669"/>
    <property type="project" value="InterPro"/>
</dbReference>
<dbReference type="SMART" id="SM00432">
    <property type="entry name" value="MADS"/>
    <property type="match status" value="1"/>
</dbReference>
<feature type="compositionally biased region" description="Low complexity" evidence="6">
    <location>
        <begin position="206"/>
        <end position="215"/>
    </location>
</feature>
<dbReference type="Gramene" id="OBART01G07200.1">
    <property type="protein sequence ID" value="OBART01G07200.1"/>
    <property type="gene ID" value="OBART01G07200"/>
</dbReference>
<evidence type="ECO:0000256" key="5">
    <source>
        <dbReference type="ARBA" id="ARBA00023242"/>
    </source>
</evidence>
<evidence type="ECO:0000256" key="3">
    <source>
        <dbReference type="ARBA" id="ARBA00023125"/>
    </source>
</evidence>
<keyword evidence="5" id="KW-0539">Nucleus</keyword>
<dbReference type="PROSITE" id="PS50066">
    <property type="entry name" value="MADS_BOX_2"/>
    <property type="match status" value="1"/>
</dbReference>
<dbReference type="Proteomes" id="UP000026960">
    <property type="component" value="Chromosome 1"/>
</dbReference>
<dbReference type="Pfam" id="PF00319">
    <property type="entry name" value="SRF-TF"/>
    <property type="match status" value="1"/>
</dbReference>
<keyword evidence="9" id="KW-1185">Reference proteome</keyword>
<dbReference type="InterPro" id="IPR033897">
    <property type="entry name" value="SRF-like_MADS-box"/>
</dbReference>
<evidence type="ECO:0000313" key="8">
    <source>
        <dbReference type="EnsemblPlants" id="OBART01G07200.1"/>
    </source>
</evidence>
<evidence type="ECO:0000259" key="7">
    <source>
        <dbReference type="PROSITE" id="PS50066"/>
    </source>
</evidence>
<evidence type="ECO:0000256" key="2">
    <source>
        <dbReference type="ARBA" id="ARBA00023015"/>
    </source>
</evidence>
<comment type="subcellular location">
    <subcellularLocation>
        <location evidence="1">Nucleus</location>
    </subcellularLocation>
</comment>
<proteinExistence type="predicted"/>
<dbReference type="STRING" id="65489.A0A0D3EL20"/>
<dbReference type="PANTHER" id="PTHR11945">
    <property type="entry name" value="MADS BOX PROTEIN"/>
    <property type="match status" value="1"/>
</dbReference>
<feature type="domain" description="MADS-box" evidence="7">
    <location>
        <begin position="13"/>
        <end position="49"/>
    </location>
</feature>
<dbReference type="SUPFAM" id="SSF55455">
    <property type="entry name" value="SRF-like"/>
    <property type="match status" value="1"/>
</dbReference>
<dbReference type="EnsemblPlants" id="OBART01G07200.1">
    <property type="protein sequence ID" value="OBART01G07200.1"/>
    <property type="gene ID" value="OBART01G07200"/>
</dbReference>
<sequence length="604" mass="65587">MPRRARRTGAAYVDDERERDITFFKRRNGLFKCASDLSILTGASVAVVIEDQNRSKFHAVGTPTVQAVVDAALSSDVEEAAAEARPVADEQLMERIAPLERELAWLKGEAAEKDETTKASKARFKMAQKKEENEEEGDTKKKKLFFSKPDKLSSDEMNELLAEMLEIKKELNVRLPPLRRRGGKRPIQGSSVPPPPPPPPPPPQPEQQLQLPQWPNLSGPYNQLLPVAPPPFVADQPPPPPPPAAGGSLWIPELPPPPVEGSPWAGLLPLRPPRFAGMEPSFLESQQAPPPAQVSTQLAPLPLIREEAPLLQEPFLFADQAPVLAPLPAPLQMPVAETHLPLQAPLLQEPFLFSDHAPTLAPLPSPLQMPVAETHLPLQVQAPFMQEPFLFSDQAPVLAPPPTPLQMPVEAHMPLEAPWIQEPFLMPDQAPVHAPPPTPLLMPVGADHFPLEAPLFQESLIMADQKSVHALPPPPLQMPLEAHLPPAAQVYNQDLAVQQQPQEYENYDYMFENVGLSQAQPVAAGAGDAGFAAIGNDDNPFGYQQLVASPLYDGQIYFGSGVDNMGVPPTGDFGGVPEAALPEVEHASSSGWGNNITGDAGAWF</sequence>
<dbReference type="GO" id="GO:0045944">
    <property type="term" value="P:positive regulation of transcription by RNA polymerase II"/>
    <property type="evidence" value="ECO:0007669"/>
    <property type="project" value="InterPro"/>
</dbReference>
<dbReference type="eggNOG" id="KOG0014">
    <property type="taxonomic scope" value="Eukaryota"/>
</dbReference>
<keyword evidence="2" id="KW-0805">Transcription regulation</keyword>
<keyword evidence="3" id="KW-0238">DNA-binding</keyword>
<protein>
    <recommendedName>
        <fullName evidence="7">MADS-box domain-containing protein</fullName>
    </recommendedName>
</protein>
<reference evidence="8" key="2">
    <citation type="submission" date="2015-03" db="UniProtKB">
        <authorList>
            <consortium name="EnsemblPlants"/>
        </authorList>
    </citation>
    <scope>IDENTIFICATION</scope>
</reference>
<dbReference type="Gene3D" id="3.40.1810.10">
    <property type="entry name" value="Transcription factor, MADS-box"/>
    <property type="match status" value="1"/>
</dbReference>
<evidence type="ECO:0000256" key="6">
    <source>
        <dbReference type="SAM" id="MobiDB-lite"/>
    </source>
</evidence>
<dbReference type="PaxDb" id="65489-OBART01G07200.1"/>
<accession>A0A0D3EL20</accession>
<feature type="compositionally biased region" description="Pro residues" evidence="6">
    <location>
        <begin position="192"/>
        <end position="205"/>
    </location>
</feature>
<feature type="region of interest" description="Disordered" evidence="6">
    <location>
        <begin position="176"/>
        <end position="254"/>
    </location>
</feature>
<dbReference type="InterPro" id="IPR002100">
    <property type="entry name" value="TF_MADSbox"/>
</dbReference>
<keyword evidence="4" id="KW-0804">Transcription</keyword>
<name>A0A0D3EL20_9ORYZ</name>
<dbReference type="GO" id="GO:0046983">
    <property type="term" value="F:protein dimerization activity"/>
    <property type="evidence" value="ECO:0007669"/>
    <property type="project" value="InterPro"/>
</dbReference>
<evidence type="ECO:0000313" key="9">
    <source>
        <dbReference type="Proteomes" id="UP000026960"/>
    </source>
</evidence>
<feature type="compositionally biased region" description="Pro residues" evidence="6">
    <location>
        <begin position="227"/>
        <end position="244"/>
    </location>
</feature>
<evidence type="ECO:0000256" key="4">
    <source>
        <dbReference type="ARBA" id="ARBA00023163"/>
    </source>
</evidence>
<dbReference type="PANTHER" id="PTHR11945:SF776">
    <property type="entry name" value="AGAMOUS-LIKE 50-RELATED"/>
    <property type="match status" value="1"/>
</dbReference>